<dbReference type="Pfam" id="PF05365">
    <property type="entry name" value="UCR_UQCRX_QCR9"/>
    <property type="match status" value="1"/>
</dbReference>
<dbReference type="PANTHER" id="PTHR12980:SF0">
    <property type="entry name" value="CYTOCHROME B-C1 COMPLEX SUBUNIT 9"/>
    <property type="match status" value="1"/>
</dbReference>
<keyword evidence="6" id="KW-0999">Mitochondrion inner membrane</keyword>
<evidence type="ECO:0000256" key="9">
    <source>
        <dbReference type="ARBA" id="ARBA00023128"/>
    </source>
</evidence>
<dbReference type="VEuPathDB" id="FungiDB:CHGG_01888"/>
<keyword evidence="10 12" id="KW-0472">Membrane</keyword>
<dbReference type="GO" id="GO:0006122">
    <property type="term" value="P:mitochondrial electron transport, ubiquinol to cytochrome c"/>
    <property type="evidence" value="ECO:0007669"/>
    <property type="project" value="InterPro"/>
</dbReference>
<dbReference type="AlphaFoldDB" id="Q2HD16"/>
<feature type="transmembrane region" description="Helical" evidence="12">
    <location>
        <begin position="36"/>
        <end position="53"/>
    </location>
</feature>
<dbReference type="HOGENOM" id="CLU_171977_0_0_1"/>
<keyword evidence="14" id="KW-1185">Reference proteome</keyword>
<dbReference type="SUPFAM" id="SSF81514">
    <property type="entry name" value="Subunit X (non-heme 7 kDa protein) of cytochrome bc1 complex (Ubiquinol-cytochrome c reductase)"/>
    <property type="match status" value="1"/>
</dbReference>
<dbReference type="OMA" id="ANAGMQW"/>
<evidence type="ECO:0000313" key="13">
    <source>
        <dbReference type="EMBL" id="EAQ93653.1"/>
    </source>
</evidence>
<comment type="similarity">
    <text evidence="2">Belongs to the UQCR10/QCR9 family.</text>
</comment>
<comment type="subcellular location">
    <subcellularLocation>
        <location evidence="1">Mitochondrion inner membrane</location>
        <topology evidence="1">Single-pass membrane protein</topology>
    </subcellularLocation>
</comment>
<evidence type="ECO:0000256" key="8">
    <source>
        <dbReference type="ARBA" id="ARBA00022989"/>
    </source>
</evidence>
<dbReference type="FunFam" id="1.20.5.260:FF:000001">
    <property type="entry name" value="Cytochrome b-c1 complex subunit 9"/>
    <property type="match status" value="1"/>
</dbReference>
<dbReference type="GeneID" id="4388134"/>
<dbReference type="InterPro" id="IPR008027">
    <property type="entry name" value="QCR9"/>
</dbReference>
<evidence type="ECO:0000256" key="12">
    <source>
        <dbReference type="SAM" id="Phobius"/>
    </source>
</evidence>
<proteinExistence type="inferred from homology"/>
<dbReference type="Gene3D" id="1.20.5.260">
    <property type="entry name" value="Cytochrome b-c1 complex subunit 9"/>
    <property type="match status" value="1"/>
</dbReference>
<evidence type="ECO:0000256" key="2">
    <source>
        <dbReference type="ARBA" id="ARBA00007856"/>
    </source>
</evidence>
<evidence type="ECO:0000256" key="4">
    <source>
        <dbReference type="ARBA" id="ARBA00022660"/>
    </source>
</evidence>
<sequence>MVSWSMVQHSSPLPISSRRPSPKLTLVTSTLFRRNWTMLGAVFVGAFAFEIGYDNVMNKVWDNNNRGRQWKDIRHKYIEGGDEE</sequence>
<dbReference type="eggNOG" id="KOG3494">
    <property type="taxonomic scope" value="Eukaryota"/>
</dbReference>
<evidence type="ECO:0000256" key="6">
    <source>
        <dbReference type="ARBA" id="ARBA00022792"/>
    </source>
</evidence>
<keyword evidence="5 12" id="KW-0812">Transmembrane</keyword>
<evidence type="ECO:0000313" key="14">
    <source>
        <dbReference type="Proteomes" id="UP000001056"/>
    </source>
</evidence>
<dbReference type="GO" id="GO:0005743">
    <property type="term" value="C:mitochondrial inner membrane"/>
    <property type="evidence" value="ECO:0007669"/>
    <property type="project" value="UniProtKB-SubCell"/>
</dbReference>
<dbReference type="GO" id="GO:0045275">
    <property type="term" value="C:respiratory chain complex III"/>
    <property type="evidence" value="ECO:0007669"/>
    <property type="project" value="InterPro"/>
</dbReference>
<evidence type="ECO:0000256" key="5">
    <source>
        <dbReference type="ARBA" id="ARBA00022692"/>
    </source>
</evidence>
<accession>Q2HD16</accession>
<dbReference type="PANTHER" id="PTHR12980">
    <property type="entry name" value="UBIQUINOL-CYTOCHROME C REDUCTASE COMPLEX, SUBUNIT X"/>
    <property type="match status" value="1"/>
</dbReference>
<keyword evidence="8 12" id="KW-1133">Transmembrane helix</keyword>
<name>Q2HD16_CHAGB</name>
<evidence type="ECO:0000256" key="3">
    <source>
        <dbReference type="ARBA" id="ARBA00022448"/>
    </source>
</evidence>
<gene>
    <name evidence="13" type="ORF">CHGG_01888</name>
</gene>
<dbReference type="OrthoDB" id="44067at2759"/>
<dbReference type="STRING" id="306901.Q2HD16"/>
<keyword evidence="7" id="KW-0249">Electron transport</keyword>
<keyword evidence="3" id="KW-0813">Transport</keyword>
<evidence type="ECO:0000256" key="10">
    <source>
        <dbReference type="ARBA" id="ARBA00023136"/>
    </source>
</evidence>
<dbReference type="RefSeq" id="XP_001221109.1">
    <property type="nucleotide sequence ID" value="XM_001221108.1"/>
</dbReference>
<keyword evidence="4" id="KW-0679">Respiratory chain</keyword>
<reference evidence="14" key="1">
    <citation type="journal article" date="2015" name="Genome Announc.">
        <title>Draft genome sequence of the cellulolytic fungus Chaetomium globosum.</title>
        <authorList>
            <person name="Cuomo C.A."/>
            <person name="Untereiner W.A."/>
            <person name="Ma L.-J."/>
            <person name="Grabherr M."/>
            <person name="Birren B.W."/>
        </authorList>
    </citation>
    <scope>NUCLEOTIDE SEQUENCE [LARGE SCALE GENOMIC DNA]</scope>
    <source>
        <strain evidence="14">ATCC 6205 / CBS 148.51 / DSM 1962 / NBRC 6347 / NRRL 1970</strain>
    </source>
</reference>
<dbReference type="InterPro" id="IPR036656">
    <property type="entry name" value="QCR9_sf"/>
</dbReference>
<evidence type="ECO:0000256" key="1">
    <source>
        <dbReference type="ARBA" id="ARBA00004434"/>
    </source>
</evidence>
<dbReference type="EMBL" id="CH408029">
    <property type="protein sequence ID" value="EAQ93653.1"/>
    <property type="molecule type" value="Genomic_DNA"/>
</dbReference>
<dbReference type="FunCoup" id="Q2HD16">
    <property type="interactions" value="248"/>
</dbReference>
<dbReference type="InParanoid" id="Q2HD16"/>
<evidence type="ECO:0000256" key="11">
    <source>
        <dbReference type="ARBA" id="ARBA00044247"/>
    </source>
</evidence>
<protein>
    <recommendedName>
        <fullName evidence="11">Complex III subunit 9</fullName>
    </recommendedName>
</protein>
<keyword evidence="9" id="KW-0496">Mitochondrion</keyword>
<organism evidence="13 14">
    <name type="scientific">Chaetomium globosum (strain ATCC 6205 / CBS 148.51 / DSM 1962 / NBRC 6347 / NRRL 1970)</name>
    <name type="common">Soil fungus</name>
    <dbReference type="NCBI Taxonomy" id="306901"/>
    <lineage>
        <taxon>Eukaryota</taxon>
        <taxon>Fungi</taxon>
        <taxon>Dikarya</taxon>
        <taxon>Ascomycota</taxon>
        <taxon>Pezizomycotina</taxon>
        <taxon>Sordariomycetes</taxon>
        <taxon>Sordariomycetidae</taxon>
        <taxon>Sordariales</taxon>
        <taxon>Chaetomiaceae</taxon>
        <taxon>Chaetomium</taxon>
    </lineage>
</organism>
<evidence type="ECO:0000256" key="7">
    <source>
        <dbReference type="ARBA" id="ARBA00022982"/>
    </source>
</evidence>
<dbReference type="Proteomes" id="UP000001056">
    <property type="component" value="Unassembled WGS sequence"/>
</dbReference>